<name>A0A7S0BJP1_9RHOD</name>
<evidence type="ECO:0008006" key="2">
    <source>
        <dbReference type="Google" id="ProtNLM"/>
    </source>
</evidence>
<reference evidence="1" key="1">
    <citation type="submission" date="2021-01" db="EMBL/GenBank/DDBJ databases">
        <authorList>
            <person name="Corre E."/>
            <person name="Pelletier E."/>
            <person name="Niang G."/>
            <person name="Scheremetjew M."/>
            <person name="Finn R."/>
            <person name="Kale V."/>
            <person name="Holt S."/>
            <person name="Cochrane G."/>
            <person name="Meng A."/>
            <person name="Brown T."/>
            <person name="Cohen L."/>
        </authorList>
    </citation>
    <scope>NUCLEOTIDE SEQUENCE</scope>
    <source>
        <strain evidence="1">UTEX LB 2760</strain>
    </source>
</reference>
<dbReference type="SUPFAM" id="SSF50729">
    <property type="entry name" value="PH domain-like"/>
    <property type="match status" value="1"/>
</dbReference>
<organism evidence="1">
    <name type="scientific">Rhodosorus marinus</name>
    <dbReference type="NCBI Taxonomy" id="101924"/>
    <lineage>
        <taxon>Eukaryota</taxon>
        <taxon>Rhodophyta</taxon>
        <taxon>Stylonematophyceae</taxon>
        <taxon>Stylonematales</taxon>
        <taxon>Stylonemataceae</taxon>
        <taxon>Rhodosorus</taxon>
    </lineage>
</organism>
<gene>
    <name evidence="1" type="ORF">RMAR0315_LOCUS5811</name>
</gene>
<dbReference type="EMBL" id="HBEK01010536">
    <property type="protein sequence ID" value="CAD8395825.1"/>
    <property type="molecule type" value="Transcribed_RNA"/>
</dbReference>
<dbReference type="AlphaFoldDB" id="A0A7S0BJP1"/>
<sequence>MMEGMRRIADSLPEDIMGWLWMKTGFGKKKRYFRFRNGILSKHMSEGGAAWWSLNVATSKLQLYEAKRMLVVSCKWEEVFLYADTEEKVMTWYYTLRKHQMNTVATVDSTGITKFGGRRHEGIFQRVKAPKQLNRKPFEQNVTAILETSSVSDSSTSIGGSNYNSFGSNYNSVSSNYNSFGSSYNSVGSAYNSFGSGSNYNSYNSGLVVQADDWRSR</sequence>
<protein>
    <recommendedName>
        <fullName evidence="2">PH domain-containing protein</fullName>
    </recommendedName>
</protein>
<accession>A0A7S0BJP1</accession>
<evidence type="ECO:0000313" key="1">
    <source>
        <dbReference type="EMBL" id="CAD8395825.1"/>
    </source>
</evidence>
<proteinExistence type="predicted"/>